<evidence type="ECO:0000256" key="4">
    <source>
        <dbReference type="ARBA" id="ARBA00022692"/>
    </source>
</evidence>
<keyword evidence="5 7" id="KW-1133">Transmembrane helix</keyword>
<feature type="transmembrane region" description="Helical" evidence="7">
    <location>
        <begin position="127"/>
        <end position="143"/>
    </location>
</feature>
<dbReference type="EMBL" id="QDKL01000002">
    <property type="protein sequence ID" value="RZF21212.1"/>
    <property type="molecule type" value="Genomic_DNA"/>
</dbReference>
<feature type="transmembrane region" description="Helical" evidence="7">
    <location>
        <begin position="77"/>
        <end position="94"/>
    </location>
</feature>
<evidence type="ECO:0000256" key="7">
    <source>
        <dbReference type="SAM" id="Phobius"/>
    </source>
</evidence>
<dbReference type="Pfam" id="PF03006">
    <property type="entry name" value="HlyIII"/>
    <property type="match status" value="1"/>
</dbReference>
<comment type="caution">
    <text evidence="8">The sequence shown here is derived from an EMBL/GenBank/DDBJ whole genome shotgun (WGS) entry which is preliminary data.</text>
</comment>
<comment type="subcellular location">
    <subcellularLocation>
        <location evidence="1">Cell membrane</location>
        <topology evidence="1">Multi-pass membrane protein</topology>
    </subcellularLocation>
</comment>
<feature type="transmembrane region" description="Helical" evidence="7">
    <location>
        <begin position="100"/>
        <end position="120"/>
    </location>
</feature>
<feature type="transmembrane region" description="Helical" evidence="7">
    <location>
        <begin position="155"/>
        <end position="174"/>
    </location>
</feature>
<keyword evidence="6 7" id="KW-0472">Membrane</keyword>
<name>A0ABY0IE30_9BACT</name>
<evidence type="ECO:0000313" key="9">
    <source>
        <dbReference type="Proteomes" id="UP000443582"/>
    </source>
</evidence>
<feature type="transmembrane region" description="Helical" evidence="7">
    <location>
        <begin position="41"/>
        <end position="57"/>
    </location>
</feature>
<comment type="similarity">
    <text evidence="2">Belongs to the UPF0073 (Hly-III) family.</text>
</comment>
<evidence type="ECO:0000256" key="1">
    <source>
        <dbReference type="ARBA" id="ARBA00004651"/>
    </source>
</evidence>
<accession>A0ABY0IE30</accession>
<evidence type="ECO:0000313" key="8">
    <source>
        <dbReference type="EMBL" id="RZF21212.1"/>
    </source>
</evidence>
<evidence type="ECO:0000256" key="5">
    <source>
        <dbReference type="ARBA" id="ARBA00022989"/>
    </source>
</evidence>
<dbReference type="PROSITE" id="PS51257">
    <property type="entry name" value="PROKAR_LIPOPROTEIN"/>
    <property type="match status" value="1"/>
</dbReference>
<organism evidence="8 9">
    <name type="scientific">Halobacteriovorax vibrionivorans</name>
    <dbReference type="NCBI Taxonomy" id="2152716"/>
    <lineage>
        <taxon>Bacteria</taxon>
        <taxon>Pseudomonadati</taxon>
        <taxon>Bdellovibrionota</taxon>
        <taxon>Bacteriovoracia</taxon>
        <taxon>Bacteriovoracales</taxon>
        <taxon>Halobacteriovoraceae</taxon>
        <taxon>Halobacteriovorax</taxon>
    </lineage>
</organism>
<dbReference type="NCBIfam" id="TIGR01065">
    <property type="entry name" value="hlyIII"/>
    <property type="match status" value="1"/>
</dbReference>
<evidence type="ECO:0000256" key="6">
    <source>
        <dbReference type="ARBA" id="ARBA00023136"/>
    </source>
</evidence>
<dbReference type="PANTHER" id="PTHR20855:SF3">
    <property type="entry name" value="LD03007P"/>
    <property type="match status" value="1"/>
</dbReference>
<keyword evidence="9" id="KW-1185">Reference proteome</keyword>
<dbReference type="PANTHER" id="PTHR20855">
    <property type="entry name" value="ADIPOR/PROGESTIN RECEPTOR-RELATED"/>
    <property type="match status" value="1"/>
</dbReference>
<dbReference type="InterPro" id="IPR005744">
    <property type="entry name" value="Hy-lIII"/>
</dbReference>
<dbReference type="Proteomes" id="UP000443582">
    <property type="component" value="Unassembled WGS sequence"/>
</dbReference>
<dbReference type="RefSeq" id="WP_114706279.1">
    <property type="nucleotide sequence ID" value="NZ_QDKL01000002.1"/>
</dbReference>
<evidence type="ECO:0000256" key="3">
    <source>
        <dbReference type="ARBA" id="ARBA00022475"/>
    </source>
</evidence>
<protein>
    <submittedName>
        <fullName evidence="8">Hemolysin III family protein</fullName>
    </submittedName>
</protein>
<dbReference type="InterPro" id="IPR004254">
    <property type="entry name" value="AdipoR/HlyIII-related"/>
</dbReference>
<gene>
    <name evidence="8" type="ORF">DAY19_05895</name>
</gene>
<reference evidence="9" key="1">
    <citation type="journal article" date="2019" name="Int. J. Syst. Evol. Microbiol.">
        <title>Halobacteriovorax valvorus sp. nov., a novel prokaryotic predator isolated from coastal seawater of China.</title>
        <authorList>
            <person name="Chen M.-X."/>
        </authorList>
    </citation>
    <scope>NUCLEOTIDE SEQUENCE [LARGE SCALE GENOMIC DNA]</scope>
    <source>
        <strain evidence="9">BL9</strain>
    </source>
</reference>
<proteinExistence type="inferred from homology"/>
<keyword evidence="3" id="KW-1003">Cell membrane</keyword>
<keyword evidence="4 7" id="KW-0812">Transmembrane</keyword>
<evidence type="ECO:0000256" key="2">
    <source>
        <dbReference type="ARBA" id="ARBA00008488"/>
    </source>
</evidence>
<sequence length="210" mass="23311">MEKQKPILRGWSHQVMFFVSLGACSLLIAKSANTTQYISTIVYSIGLLMMLGVSAFYHRIHWEPRKRDLLGRLDHSAIYVMIAGTCTPITLLVLNGESGSTLLISIWTVAAIGILKSIFFPNLPEKVSALIYLIPGYMVLPYVSELMPKLGVSNIVLLITGGVLYTIGALFYGLKMPGRNAKWFGYHEIFHLFVCVAAVLHFIIIYSIVG</sequence>
<feature type="transmembrane region" description="Helical" evidence="7">
    <location>
        <begin position="186"/>
        <end position="209"/>
    </location>
</feature>